<feature type="transmembrane region" description="Helical" evidence="15">
    <location>
        <begin position="526"/>
        <end position="545"/>
    </location>
</feature>
<protein>
    <recommendedName>
        <fullName evidence="20">Cation-transporting ATPase</fullName>
    </recommendedName>
</protein>
<dbReference type="GO" id="GO:0019829">
    <property type="term" value="F:ATPase-coupled monoatomic cation transmembrane transporter activity"/>
    <property type="evidence" value="ECO:0007669"/>
    <property type="project" value="TreeGrafter"/>
</dbReference>
<keyword evidence="13 15" id="KW-0472">Membrane</keyword>
<evidence type="ECO:0000256" key="1">
    <source>
        <dbReference type="ARBA" id="ARBA00004477"/>
    </source>
</evidence>
<evidence type="ECO:0000313" key="19">
    <source>
        <dbReference type="Proteomes" id="UP000276991"/>
    </source>
</evidence>
<feature type="transmembrane region" description="Helical" evidence="15">
    <location>
        <begin position="1171"/>
        <end position="1192"/>
    </location>
</feature>
<feature type="transmembrane region" description="Helical" evidence="15">
    <location>
        <begin position="1218"/>
        <end position="1237"/>
    </location>
</feature>
<evidence type="ECO:0000259" key="16">
    <source>
        <dbReference type="Pfam" id="PF00122"/>
    </source>
</evidence>
<feature type="compositionally biased region" description="Low complexity" evidence="14">
    <location>
        <begin position="1005"/>
        <end position="1016"/>
    </location>
</feature>
<feature type="transmembrane region" description="Helical" evidence="15">
    <location>
        <begin position="1249"/>
        <end position="1268"/>
    </location>
</feature>
<evidence type="ECO:0000256" key="15">
    <source>
        <dbReference type="SAM" id="Phobius"/>
    </source>
</evidence>
<keyword evidence="12 15" id="KW-1133">Transmembrane helix</keyword>
<evidence type="ECO:0000256" key="13">
    <source>
        <dbReference type="ARBA" id="ARBA00023136"/>
    </source>
</evidence>
<evidence type="ECO:0000256" key="14">
    <source>
        <dbReference type="SAM" id="MobiDB-lite"/>
    </source>
</evidence>
<gene>
    <name evidence="18" type="ORF">NAV_LOCUS4549</name>
</gene>
<dbReference type="SUPFAM" id="SSF81653">
    <property type="entry name" value="Calcium ATPase, transduction domain A"/>
    <property type="match status" value="1"/>
</dbReference>
<keyword evidence="10" id="KW-0460">Magnesium</keyword>
<dbReference type="NCBIfam" id="TIGR01494">
    <property type="entry name" value="ATPase_P-type"/>
    <property type="match status" value="2"/>
</dbReference>
<keyword evidence="9" id="KW-0067">ATP-binding</keyword>
<evidence type="ECO:0000256" key="9">
    <source>
        <dbReference type="ARBA" id="ARBA00022840"/>
    </source>
</evidence>
<evidence type="ECO:0000259" key="17">
    <source>
        <dbReference type="Pfam" id="PF23143"/>
    </source>
</evidence>
<evidence type="ECO:0000256" key="3">
    <source>
        <dbReference type="ARBA" id="ARBA00022448"/>
    </source>
</evidence>
<reference evidence="18 19" key="1">
    <citation type="submission" date="2018-08" db="EMBL/GenBank/DDBJ databases">
        <authorList>
            <person name="Laetsch R D."/>
            <person name="Stevens L."/>
            <person name="Kumar S."/>
            <person name="Blaxter L. M."/>
        </authorList>
    </citation>
    <scope>NUCLEOTIDE SEQUENCE [LARGE SCALE GENOMIC DNA]</scope>
</reference>
<dbReference type="PANTHER" id="PTHR45630:SF7">
    <property type="entry name" value="ENDOPLASMIC RETICULUM TRANSMEMBRANE HELIX TRANSLOCASE"/>
    <property type="match status" value="1"/>
</dbReference>
<evidence type="ECO:0000256" key="7">
    <source>
        <dbReference type="ARBA" id="ARBA00022741"/>
    </source>
</evidence>
<dbReference type="SFLD" id="SFLDG00002">
    <property type="entry name" value="C1.7:_P-type_atpase_like"/>
    <property type="match status" value="1"/>
</dbReference>
<dbReference type="InterPro" id="IPR023299">
    <property type="entry name" value="ATPase_P-typ_cyto_dom_N"/>
</dbReference>
<dbReference type="GO" id="GO:0016887">
    <property type="term" value="F:ATP hydrolysis activity"/>
    <property type="evidence" value="ECO:0007669"/>
    <property type="project" value="InterPro"/>
</dbReference>
<keyword evidence="5 15" id="KW-0812">Transmembrane</keyword>
<dbReference type="Gene3D" id="3.40.1110.10">
    <property type="entry name" value="Calcium-transporting ATPase, cytoplasmic domain N"/>
    <property type="match status" value="1"/>
</dbReference>
<keyword evidence="11" id="KW-1278">Translocase</keyword>
<evidence type="ECO:0008006" key="20">
    <source>
        <dbReference type="Google" id="ProtNLM"/>
    </source>
</evidence>
<evidence type="ECO:0000256" key="2">
    <source>
        <dbReference type="ARBA" id="ARBA00006000"/>
    </source>
</evidence>
<keyword evidence="19" id="KW-1185">Reference proteome</keyword>
<evidence type="ECO:0000256" key="6">
    <source>
        <dbReference type="ARBA" id="ARBA00022723"/>
    </source>
</evidence>
<evidence type="ECO:0000256" key="12">
    <source>
        <dbReference type="ARBA" id="ARBA00022989"/>
    </source>
</evidence>
<dbReference type="InterPro" id="IPR044492">
    <property type="entry name" value="P_typ_ATPase_HD_dom"/>
</dbReference>
<dbReference type="GO" id="GO:0015662">
    <property type="term" value="F:P-type ion transporter activity"/>
    <property type="evidence" value="ECO:0007669"/>
    <property type="project" value="TreeGrafter"/>
</dbReference>
<evidence type="ECO:0000256" key="10">
    <source>
        <dbReference type="ARBA" id="ARBA00022842"/>
    </source>
</evidence>
<evidence type="ECO:0000256" key="11">
    <source>
        <dbReference type="ARBA" id="ARBA00022967"/>
    </source>
</evidence>
<keyword evidence="8" id="KW-0256">Endoplasmic reticulum</keyword>
<dbReference type="Pfam" id="PF00122">
    <property type="entry name" value="E1-E2_ATPase"/>
    <property type="match status" value="1"/>
</dbReference>
<dbReference type="Gene3D" id="3.40.50.1000">
    <property type="entry name" value="HAD superfamily/HAD-like"/>
    <property type="match status" value="1"/>
</dbReference>
<organism evidence="18 19">
    <name type="scientific">Acanthocheilonema viteae</name>
    <name type="common">Filarial nematode worm</name>
    <name type="synonym">Dipetalonema viteae</name>
    <dbReference type="NCBI Taxonomy" id="6277"/>
    <lineage>
        <taxon>Eukaryota</taxon>
        <taxon>Metazoa</taxon>
        <taxon>Ecdysozoa</taxon>
        <taxon>Nematoda</taxon>
        <taxon>Chromadorea</taxon>
        <taxon>Rhabditida</taxon>
        <taxon>Spirurina</taxon>
        <taxon>Spiruromorpha</taxon>
        <taxon>Filarioidea</taxon>
        <taxon>Onchocercidae</taxon>
        <taxon>Acanthocheilonema</taxon>
    </lineage>
</organism>
<dbReference type="InterPro" id="IPR006544">
    <property type="entry name" value="P-type_TPase_V"/>
</dbReference>
<dbReference type="GO" id="GO:0006874">
    <property type="term" value="P:intracellular calcium ion homeostasis"/>
    <property type="evidence" value="ECO:0007669"/>
    <property type="project" value="TreeGrafter"/>
</dbReference>
<dbReference type="PROSITE" id="PS00154">
    <property type="entry name" value="ATPASE_E1_E2"/>
    <property type="match status" value="1"/>
</dbReference>
<dbReference type="NCBIfam" id="TIGR01657">
    <property type="entry name" value="P-ATPase-V"/>
    <property type="match status" value="1"/>
</dbReference>
<feature type="transmembrane region" description="Helical" evidence="15">
    <location>
        <begin position="326"/>
        <end position="344"/>
    </location>
</feature>
<dbReference type="InterPro" id="IPR001757">
    <property type="entry name" value="P_typ_ATPase"/>
</dbReference>
<dbReference type="PANTHER" id="PTHR45630">
    <property type="entry name" value="CATION-TRANSPORTING ATPASE-RELATED"/>
    <property type="match status" value="1"/>
</dbReference>
<feature type="transmembrane region" description="Helical" evidence="15">
    <location>
        <begin position="152"/>
        <end position="173"/>
    </location>
</feature>
<comment type="subcellular location">
    <subcellularLocation>
        <location evidence="1">Endoplasmic reticulum membrane</location>
        <topology evidence="1">Multi-pass membrane protein</topology>
    </subcellularLocation>
</comment>
<name>A0A498S8G1_ACAVI</name>
<dbReference type="GO" id="GO:0005789">
    <property type="term" value="C:endoplasmic reticulum membrane"/>
    <property type="evidence" value="ECO:0007669"/>
    <property type="project" value="UniProtKB-SubCell"/>
</dbReference>
<dbReference type="SUPFAM" id="SSF56784">
    <property type="entry name" value="HAD-like"/>
    <property type="match status" value="1"/>
</dbReference>
<keyword evidence="4" id="KW-0597">Phosphoprotein</keyword>
<dbReference type="InterPro" id="IPR023214">
    <property type="entry name" value="HAD_sf"/>
</dbReference>
<dbReference type="InterPro" id="IPR008250">
    <property type="entry name" value="ATPase_P-typ_transduc_dom_A_sf"/>
</dbReference>
<dbReference type="InterPro" id="IPR036412">
    <property type="entry name" value="HAD-like_sf"/>
</dbReference>
<feature type="transmembrane region" description="Helical" evidence="15">
    <location>
        <begin position="1288"/>
        <end position="1312"/>
    </location>
</feature>
<dbReference type="InterPro" id="IPR018303">
    <property type="entry name" value="ATPase_P-typ_P_site"/>
</dbReference>
<dbReference type="OrthoDB" id="48943at2759"/>
<dbReference type="InterPro" id="IPR023298">
    <property type="entry name" value="ATPase_P-typ_TM_dom_sf"/>
</dbReference>
<dbReference type="SFLD" id="SFLDS00003">
    <property type="entry name" value="Haloacid_Dehalogenase"/>
    <property type="match status" value="1"/>
</dbReference>
<dbReference type="CDD" id="cd07543">
    <property type="entry name" value="P-type_ATPase_cation"/>
    <property type="match status" value="1"/>
</dbReference>
<feature type="domain" description="P-type ATPase A" evidence="16">
    <location>
        <begin position="364"/>
        <end position="456"/>
    </location>
</feature>
<evidence type="ECO:0000256" key="5">
    <source>
        <dbReference type="ARBA" id="ARBA00022692"/>
    </source>
</evidence>
<feature type="region of interest" description="Disordered" evidence="14">
    <location>
        <begin position="978"/>
        <end position="1017"/>
    </location>
</feature>
<dbReference type="SUPFAM" id="SSF81665">
    <property type="entry name" value="Calcium ATPase, transmembrane domain M"/>
    <property type="match status" value="1"/>
</dbReference>
<dbReference type="FunFam" id="3.40.1110.10:FF:000098">
    <property type="entry name" value="Cation-transporting ATPase"/>
    <property type="match status" value="1"/>
</dbReference>
<dbReference type="Pfam" id="PF13246">
    <property type="entry name" value="Cation_ATPase"/>
    <property type="match status" value="1"/>
</dbReference>
<dbReference type="InterPro" id="IPR057255">
    <property type="entry name" value="2TM_P5A-ATPase"/>
</dbReference>
<keyword evidence="6" id="KW-0479">Metal-binding</keyword>
<dbReference type="InterPro" id="IPR059000">
    <property type="entry name" value="ATPase_P-type_domA"/>
</dbReference>
<keyword evidence="7" id="KW-0547">Nucleotide-binding</keyword>
<evidence type="ECO:0000313" key="18">
    <source>
        <dbReference type="EMBL" id="VBB29758.1"/>
    </source>
</evidence>
<dbReference type="Gene3D" id="2.70.150.10">
    <property type="entry name" value="Calcium-transporting ATPase, cytoplasmic transduction domain A"/>
    <property type="match status" value="1"/>
</dbReference>
<comment type="similarity">
    <text evidence="2">Belongs to the cation transport ATPase (P-type) (TC 3.A.3) family. Type V subfamily.</text>
</comment>
<keyword evidence="3" id="KW-0813">Transport</keyword>
<dbReference type="PRINTS" id="PR00119">
    <property type="entry name" value="CATATPASE"/>
</dbReference>
<dbReference type="InterPro" id="IPR047820">
    <property type="entry name" value="P5A-type_ATPase"/>
</dbReference>
<dbReference type="Pfam" id="PF23143">
    <property type="entry name" value="2TM_P5A-ATPase"/>
    <property type="match status" value="1"/>
</dbReference>
<evidence type="ECO:0000256" key="4">
    <source>
        <dbReference type="ARBA" id="ARBA00022553"/>
    </source>
</evidence>
<dbReference type="GO" id="GO:0005524">
    <property type="term" value="F:ATP binding"/>
    <property type="evidence" value="ECO:0007669"/>
    <property type="project" value="UniProtKB-KW"/>
</dbReference>
<dbReference type="Proteomes" id="UP000276991">
    <property type="component" value="Unassembled WGS sequence"/>
</dbReference>
<dbReference type="SFLD" id="SFLDF00027">
    <property type="entry name" value="p-type_atpase"/>
    <property type="match status" value="1"/>
</dbReference>
<dbReference type="STRING" id="6277.A0A498S8G1"/>
<feature type="domain" description="P5A-ATPase transmembrane helical hairpin" evidence="17">
    <location>
        <begin position="150"/>
        <end position="196"/>
    </location>
</feature>
<sequence>MWHMSPDCLVWLSETDGGGSDRKRFLAMKLLHFPLCAYMALDLCQRGEFLLRPLKLLVPEKLWDVRSVVSKVWSENLFSSESCFLLTTVLHYALFLNEVNLGLQNMGVHQITFYNYVTVISEDLKEAIKFLLVKMAIDQLIDSYVPYTVKPIIAHAYAGPFIFLYVGWAYLWFSVYGMNEYWELGCIIMAAIGILQESNVEKATVVKVVPTPNNGWAEVVPLRRTKLINGKIKLWFEFQKVHYTFIVERKTFLALELDTNQPMSYFHESRGLETHEAILERKQDLGDNRMEMIIPQFMELFKERATAPFFVFQVFCVGLWCLEDMWYYSLFTLVMLMTFEATLVKQQLKNMSEIRNMGNKPYIINVYRNKRWNRINSDELLPGDIVSISRSPDEKAVPCDLLLLRGPCIVDESMLTGESVPQMKEPIEDVEKSRYFDIEADSRLHVVFGGTKVVQHTSPGELALLYTLSNIASAILRTKNEAGIKAPDGGCICYVLRTGFNTSQGKLLRTIMFGVKRVTANNIETFAFILFLLVFAIAAASYLWIKGSEDESRSKYKLFLECSLILTSVIPPELPIELSLAVNNSLMALQKLGVFCTEPFRIPFAGKIDICCFDKTGTLTTDNLVVEGVAFADYVCSDDECHIHRLPSEAPPESIKVLVTCHSLVRFDEDLVGDPLEKACLGWAEWNLTKNDTMIPRKSKMQPLKIFHRYHFSSFFKRMTVIAGYVAAGTNETKHIVTVKGAPEILESMYETVPENYNRAYRYLARQGARVLALGIREVGSLTHQEIRDRKREDFERNLTFAGFVVISCPLKPDTKAMVKEIAESSHRVVMITGDNPLTACHVAKVLRFTRKSTPILILDEPQGDNKWVWKSVNDDSEFNLLLSPSVEMVSFINEHEFCVTGQAFMYLLNKHTKFLRHIIRHIKIFARMAPKQKERVINELKGLGYITLMCGDGTNDVGALKHADVGVALLSHPYDASKAGEKKRKKEEGNKANSSSDHLCQPISNSHTNSSNSLSIVKKPLVQHSARRTDAPAGARQIRHNPISSTTAKQLEQMMKDLKDEEKVQVVRLGDASIAAPFTSKYTSIQSICHVIKQGRCTLVTTLQMFKILALNALVLAYSQSVLYLDGIKFSDAQATIQGLLLAACFLFISRSKPLKTLARQRPTPNIFNAYTLLTVSLQFAIHFGCLIYVVREAQAADPREKVDLEAEFKPNLLNSAVYLMALALQVATFAVNYRGHPFMESLLENKPMLYSLLFSASAVFTLASGISPELTEKFELVELPVGYRKALLSCIVVDLLACFIIDRILCFLLGDMRPA</sequence>
<dbReference type="SUPFAM" id="SSF81660">
    <property type="entry name" value="Metal cation-transporting ATPase, ATP-binding domain N"/>
    <property type="match status" value="1"/>
</dbReference>
<proteinExistence type="inferred from homology"/>
<accession>A0A498S8G1</accession>
<evidence type="ECO:0000256" key="8">
    <source>
        <dbReference type="ARBA" id="ARBA00022824"/>
    </source>
</evidence>
<dbReference type="FunFam" id="2.70.150.10:FF:000015">
    <property type="entry name" value="Cation-transporting ATPase"/>
    <property type="match status" value="1"/>
</dbReference>
<dbReference type="FunFam" id="3.40.50.1000:FF:000056">
    <property type="entry name" value="Cation-transporting ATPase"/>
    <property type="match status" value="1"/>
</dbReference>
<dbReference type="EMBL" id="UPTC01000688">
    <property type="protein sequence ID" value="VBB29758.1"/>
    <property type="molecule type" value="Genomic_DNA"/>
</dbReference>
<dbReference type="GO" id="GO:0046872">
    <property type="term" value="F:metal ion binding"/>
    <property type="evidence" value="ECO:0007669"/>
    <property type="project" value="UniProtKB-KW"/>
</dbReference>